<keyword evidence="3" id="KW-0238">DNA-binding</keyword>
<organism evidence="9 10">
    <name type="scientific">Mytilus coruscus</name>
    <name type="common">Sea mussel</name>
    <dbReference type="NCBI Taxonomy" id="42192"/>
    <lineage>
        <taxon>Eukaryota</taxon>
        <taxon>Metazoa</taxon>
        <taxon>Spiralia</taxon>
        <taxon>Lophotrochozoa</taxon>
        <taxon>Mollusca</taxon>
        <taxon>Bivalvia</taxon>
        <taxon>Autobranchia</taxon>
        <taxon>Pteriomorphia</taxon>
        <taxon>Mytilida</taxon>
        <taxon>Mytiloidea</taxon>
        <taxon>Mytilidae</taxon>
        <taxon>Mytilinae</taxon>
        <taxon>Mytilus</taxon>
    </lineage>
</organism>
<evidence type="ECO:0000256" key="3">
    <source>
        <dbReference type="ARBA" id="ARBA00023125"/>
    </source>
</evidence>
<protein>
    <recommendedName>
        <fullName evidence="8">BZIP domain-containing protein</fullName>
    </recommendedName>
</protein>
<evidence type="ECO:0000256" key="2">
    <source>
        <dbReference type="ARBA" id="ARBA00023015"/>
    </source>
</evidence>
<dbReference type="GO" id="GO:0005634">
    <property type="term" value="C:nucleus"/>
    <property type="evidence" value="ECO:0007669"/>
    <property type="project" value="TreeGrafter"/>
</dbReference>
<feature type="region of interest" description="Disordered" evidence="7">
    <location>
        <begin position="166"/>
        <end position="205"/>
    </location>
</feature>
<dbReference type="GO" id="GO:0003677">
    <property type="term" value="F:DNA binding"/>
    <property type="evidence" value="ECO:0007669"/>
    <property type="project" value="UniProtKB-KW"/>
</dbReference>
<feature type="compositionally biased region" description="Basic and acidic residues" evidence="7">
    <location>
        <begin position="166"/>
        <end position="188"/>
    </location>
</feature>
<accession>A0A6J8EJ87</accession>
<dbReference type="SUPFAM" id="SSF57959">
    <property type="entry name" value="Leucine zipper domain"/>
    <property type="match status" value="1"/>
</dbReference>
<name>A0A6J8EJ87_MYTCO</name>
<evidence type="ECO:0000256" key="1">
    <source>
        <dbReference type="ARBA" id="ARBA00006079"/>
    </source>
</evidence>
<feature type="coiled-coil region" evidence="6">
    <location>
        <begin position="72"/>
        <end position="99"/>
    </location>
</feature>
<dbReference type="InterPro" id="IPR004827">
    <property type="entry name" value="bZIP"/>
</dbReference>
<dbReference type="InterPro" id="IPR046347">
    <property type="entry name" value="bZIP_sf"/>
</dbReference>
<dbReference type="GO" id="GO:0003700">
    <property type="term" value="F:DNA-binding transcription factor activity"/>
    <property type="evidence" value="ECO:0007669"/>
    <property type="project" value="InterPro"/>
</dbReference>
<evidence type="ECO:0000256" key="5">
    <source>
        <dbReference type="ARBA" id="ARBA00023242"/>
    </source>
</evidence>
<evidence type="ECO:0000256" key="4">
    <source>
        <dbReference type="ARBA" id="ARBA00023163"/>
    </source>
</evidence>
<evidence type="ECO:0000256" key="7">
    <source>
        <dbReference type="SAM" id="MobiDB-lite"/>
    </source>
</evidence>
<keyword evidence="2" id="KW-0805">Transcription regulation</keyword>
<gene>
    <name evidence="9" type="ORF">MCOR_52659</name>
</gene>
<sequence>MDLVVPSYEQGHCYVKLNHSLESNMIVSDVHLQHRASREFVPAEKKDDKYWFKRVRNNASARKSRIKRKTMDQVIEKQILALQEENIQLRNELAAINIMYRHVINKNSERLETNRNDVITNDDKNEDVNNSDYEGTVDKTRYPNVRCGVAESADNCRLITDDCKNEEVNDKSDNEGKYKQKNIFREEDSSSFSGKSEMDDGRNDTISLDDNLSQTFPSFHGIFPPIYELQSISESFRPSARYRSVPLRTPTMMMFQSEVAYSPYMMMPNTDNDSENPSGENTENDVYDKVQRVPHKIRIKERLHSAFKIKK</sequence>
<keyword evidence="4" id="KW-0804">Transcription</keyword>
<keyword evidence="10" id="KW-1185">Reference proteome</keyword>
<evidence type="ECO:0000313" key="10">
    <source>
        <dbReference type="Proteomes" id="UP000507470"/>
    </source>
</evidence>
<dbReference type="Proteomes" id="UP000507470">
    <property type="component" value="Unassembled WGS sequence"/>
</dbReference>
<feature type="compositionally biased region" description="Polar residues" evidence="7">
    <location>
        <begin position="270"/>
        <end position="281"/>
    </location>
</feature>
<dbReference type="SMART" id="SM00338">
    <property type="entry name" value="BRLZ"/>
    <property type="match status" value="1"/>
</dbReference>
<dbReference type="FunFam" id="1.20.5.170:FF:000025">
    <property type="entry name" value="nuclear factor interleukin-3-regulated protein-like"/>
    <property type="match status" value="1"/>
</dbReference>
<dbReference type="PROSITE" id="PS50217">
    <property type="entry name" value="BZIP"/>
    <property type="match status" value="1"/>
</dbReference>
<keyword evidence="5" id="KW-0539">Nucleus</keyword>
<dbReference type="Pfam" id="PF07716">
    <property type="entry name" value="bZIP_2"/>
    <property type="match status" value="1"/>
</dbReference>
<feature type="region of interest" description="Disordered" evidence="7">
    <location>
        <begin position="270"/>
        <end position="291"/>
    </location>
</feature>
<evidence type="ECO:0000259" key="8">
    <source>
        <dbReference type="PROSITE" id="PS50217"/>
    </source>
</evidence>
<dbReference type="AlphaFoldDB" id="A0A6J8EJ87"/>
<dbReference type="PROSITE" id="PS00036">
    <property type="entry name" value="BZIP_BASIC"/>
    <property type="match status" value="1"/>
</dbReference>
<feature type="domain" description="BZIP" evidence="8">
    <location>
        <begin position="47"/>
        <end position="97"/>
    </location>
</feature>
<dbReference type="InterPro" id="IPR047229">
    <property type="entry name" value="NFIL3-like"/>
</dbReference>
<proteinExistence type="inferred from homology"/>
<dbReference type="PANTHER" id="PTHR15284:SF0">
    <property type="entry name" value="GH23983P"/>
    <property type="match status" value="1"/>
</dbReference>
<evidence type="ECO:0000256" key="6">
    <source>
        <dbReference type="SAM" id="Coils"/>
    </source>
</evidence>
<dbReference type="PANTHER" id="PTHR15284">
    <property type="entry name" value="NUCLEAR FACTOR INTERLEUKIN-3-REGULATED PROTEIN"/>
    <property type="match status" value="1"/>
</dbReference>
<dbReference type="Gene3D" id="1.20.5.170">
    <property type="match status" value="1"/>
</dbReference>
<dbReference type="EMBL" id="CACVKT020009136">
    <property type="protein sequence ID" value="CAC5420438.1"/>
    <property type="molecule type" value="Genomic_DNA"/>
</dbReference>
<keyword evidence="6" id="KW-0175">Coiled coil</keyword>
<evidence type="ECO:0000313" key="9">
    <source>
        <dbReference type="EMBL" id="CAC5420438.1"/>
    </source>
</evidence>
<reference evidence="9 10" key="1">
    <citation type="submission" date="2020-06" db="EMBL/GenBank/DDBJ databases">
        <authorList>
            <person name="Li R."/>
            <person name="Bekaert M."/>
        </authorList>
    </citation>
    <scope>NUCLEOTIDE SEQUENCE [LARGE SCALE GENOMIC DNA]</scope>
    <source>
        <strain evidence="10">wild</strain>
    </source>
</reference>
<dbReference type="OrthoDB" id="6151507at2759"/>
<comment type="similarity">
    <text evidence="1">Belongs to the bZIP family. NFIL3 subfamily.</text>
</comment>
<dbReference type="GO" id="GO:0007623">
    <property type="term" value="P:circadian rhythm"/>
    <property type="evidence" value="ECO:0007669"/>
    <property type="project" value="TreeGrafter"/>
</dbReference>